<dbReference type="EMBL" id="JBHTJT010000060">
    <property type="protein sequence ID" value="MFD0982595.1"/>
    <property type="molecule type" value="Genomic_DNA"/>
</dbReference>
<accession>A0ABW3IY99</accession>
<organism evidence="1 2">
    <name type="scientific">Tropicimonas aquimaris</name>
    <dbReference type="NCBI Taxonomy" id="914152"/>
    <lineage>
        <taxon>Bacteria</taxon>
        <taxon>Pseudomonadati</taxon>
        <taxon>Pseudomonadota</taxon>
        <taxon>Alphaproteobacteria</taxon>
        <taxon>Rhodobacterales</taxon>
        <taxon>Roseobacteraceae</taxon>
        <taxon>Tropicimonas</taxon>
    </lineage>
</organism>
<protein>
    <submittedName>
        <fullName evidence="1">Uncharacterized protein</fullName>
    </submittedName>
</protein>
<gene>
    <name evidence="1" type="ORF">ACFQ2S_23450</name>
</gene>
<comment type="caution">
    <text evidence="1">The sequence shown here is derived from an EMBL/GenBank/DDBJ whole genome shotgun (WGS) entry which is preliminary data.</text>
</comment>
<evidence type="ECO:0000313" key="1">
    <source>
        <dbReference type="EMBL" id="MFD0982595.1"/>
    </source>
</evidence>
<dbReference type="RefSeq" id="WP_386078787.1">
    <property type="nucleotide sequence ID" value="NZ_JBHTJT010000060.1"/>
</dbReference>
<proteinExistence type="predicted"/>
<sequence length="42" mass="4368">MTAGTSGVDMLTATTVKIEGPRLDRIIRDVLSIGSHATATPN</sequence>
<reference evidence="2" key="1">
    <citation type="journal article" date="2019" name="Int. J. Syst. Evol. Microbiol.">
        <title>The Global Catalogue of Microorganisms (GCM) 10K type strain sequencing project: providing services to taxonomists for standard genome sequencing and annotation.</title>
        <authorList>
            <consortium name="The Broad Institute Genomics Platform"/>
            <consortium name="The Broad Institute Genome Sequencing Center for Infectious Disease"/>
            <person name="Wu L."/>
            <person name="Ma J."/>
        </authorList>
    </citation>
    <scope>NUCLEOTIDE SEQUENCE [LARGE SCALE GENOMIC DNA]</scope>
    <source>
        <strain evidence="2">CCUG 60524</strain>
    </source>
</reference>
<dbReference type="Proteomes" id="UP001597108">
    <property type="component" value="Unassembled WGS sequence"/>
</dbReference>
<keyword evidence="2" id="KW-1185">Reference proteome</keyword>
<name>A0ABW3IY99_9RHOB</name>
<evidence type="ECO:0000313" key="2">
    <source>
        <dbReference type="Proteomes" id="UP001597108"/>
    </source>
</evidence>